<evidence type="ECO:0000313" key="2">
    <source>
        <dbReference type="EMBL" id="TRB03472.1"/>
    </source>
</evidence>
<sequence>MEGISQNRTPQAIALDMVGRKNKVTGLRENGLIGLTPAQAQTTLKIRNALLTGDREGLSGYLGMKLRDKRYTAVVEAVRRNGWDAALEAYNKRRTVKVTKAELIATLMADHKSRALMFRADLIAENETLTALRAGRHEGYLQLLESGTVSEDQIERTWDATGDKRTRPDHMAMEGQKVTGLSAPFVAPDGSRLMFPGDTSLGATAKQTIRCRCFERIRIRYIR</sequence>
<protein>
    <recommendedName>
        <fullName evidence="1">Phage head morphogenesis domain-containing protein</fullName>
    </recommendedName>
</protein>
<dbReference type="Proteomes" id="UP000317023">
    <property type="component" value="Unassembled WGS sequence"/>
</dbReference>
<name>A0A546XRV8_AGRTU</name>
<dbReference type="InterPro" id="IPR006528">
    <property type="entry name" value="Phage_head_morphogenesis_dom"/>
</dbReference>
<evidence type="ECO:0000259" key="1">
    <source>
        <dbReference type="Pfam" id="PF04233"/>
    </source>
</evidence>
<gene>
    <name evidence="2" type="ORF">EXN61_21660</name>
</gene>
<comment type="caution">
    <text evidence="2">The sequence shown here is derived from an EMBL/GenBank/DDBJ whole genome shotgun (WGS) entry which is preliminary data.</text>
</comment>
<organism evidence="2 3">
    <name type="scientific">Agrobacterium tumefaciens</name>
    <dbReference type="NCBI Taxonomy" id="358"/>
    <lineage>
        <taxon>Bacteria</taxon>
        <taxon>Pseudomonadati</taxon>
        <taxon>Pseudomonadota</taxon>
        <taxon>Alphaproteobacteria</taxon>
        <taxon>Hyphomicrobiales</taxon>
        <taxon>Rhizobiaceae</taxon>
        <taxon>Rhizobium/Agrobacterium group</taxon>
        <taxon>Agrobacterium</taxon>
        <taxon>Agrobacterium tumefaciens complex</taxon>
    </lineage>
</organism>
<accession>A0A546XRV8</accession>
<reference evidence="2 3" key="1">
    <citation type="journal article" date="2019" name="Appl. Microbiol. Biotechnol.">
        <title>Differential efficiency of wild type rhizogenic strains for rol gene transformation of plants.</title>
        <authorList>
            <person name="Desmet S."/>
            <person name="De Keyser E."/>
            <person name="Van Vaerenbergh J."/>
            <person name="Baeyen S."/>
            <person name="Van Huylenbroeck J."/>
            <person name="Geelen D."/>
            <person name="Dhooghe E."/>
        </authorList>
    </citation>
    <scope>NUCLEOTIDE SEQUENCE [LARGE SCALE GENOMIC DNA]</scope>
    <source>
        <strain evidence="2 3">MAFF210266</strain>
    </source>
</reference>
<dbReference type="Pfam" id="PF04233">
    <property type="entry name" value="Phage_Mu_F"/>
    <property type="match status" value="1"/>
</dbReference>
<dbReference type="RefSeq" id="WP_142859123.1">
    <property type="nucleotide sequence ID" value="NZ_SGOE01000008.1"/>
</dbReference>
<proteinExistence type="predicted"/>
<dbReference type="EMBL" id="SGOE01000008">
    <property type="protein sequence ID" value="TRB03472.1"/>
    <property type="molecule type" value="Genomic_DNA"/>
</dbReference>
<feature type="domain" description="Phage head morphogenesis" evidence="1">
    <location>
        <begin position="117"/>
        <end position="213"/>
    </location>
</feature>
<dbReference type="AlphaFoldDB" id="A0A546XRV8"/>
<evidence type="ECO:0000313" key="3">
    <source>
        <dbReference type="Proteomes" id="UP000317023"/>
    </source>
</evidence>